<keyword evidence="3" id="KW-1185">Reference proteome</keyword>
<evidence type="ECO:0000313" key="3">
    <source>
        <dbReference type="Proteomes" id="UP000494119"/>
    </source>
</evidence>
<evidence type="ECO:0000313" key="2">
    <source>
        <dbReference type="EMBL" id="CAB3779278.1"/>
    </source>
</evidence>
<dbReference type="AlphaFoldDB" id="A0A6J5FGR3"/>
<dbReference type="EMBL" id="CADIKL010000003">
    <property type="protein sequence ID" value="CAB3779278.1"/>
    <property type="molecule type" value="Genomic_DNA"/>
</dbReference>
<gene>
    <name evidence="2" type="ORF">LMG28688_00788</name>
</gene>
<name>A0A6J5FGR3_9BURK</name>
<feature type="region of interest" description="Disordered" evidence="1">
    <location>
        <begin position="30"/>
        <end position="50"/>
    </location>
</feature>
<sequence length="50" mass="5264">MRARSAVFADWIAAALIALAVGAIAGHESYPAHNENAPHAARGIQPKWNA</sequence>
<dbReference type="Proteomes" id="UP000494119">
    <property type="component" value="Unassembled WGS sequence"/>
</dbReference>
<proteinExistence type="predicted"/>
<organism evidence="2 3">
    <name type="scientific">Paraburkholderia caffeinitolerans</name>
    <dbReference type="NCBI Taxonomy" id="1723730"/>
    <lineage>
        <taxon>Bacteria</taxon>
        <taxon>Pseudomonadati</taxon>
        <taxon>Pseudomonadota</taxon>
        <taxon>Betaproteobacteria</taxon>
        <taxon>Burkholderiales</taxon>
        <taxon>Burkholderiaceae</taxon>
        <taxon>Paraburkholderia</taxon>
    </lineage>
</organism>
<accession>A0A6J5FGR3</accession>
<protein>
    <submittedName>
        <fullName evidence="2">Uncharacterized protein</fullName>
    </submittedName>
</protein>
<evidence type="ECO:0000256" key="1">
    <source>
        <dbReference type="SAM" id="MobiDB-lite"/>
    </source>
</evidence>
<reference evidence="2 3" key="1">
    <citation type="submission" date="2020-04" db="EMBL/GenBank/DDBJ databases">
        <authorList>
            <person name="De Canck E."/>
        </authorList>
    </citation>
    <scope>NUCLEOTIDE SEQUENCE [LARGE SCALE GENOMIC DNA]</scope>
    <source>
        <strain evidence="2 3">LMG 28688</strain>
    </source>
</reference>